<dbReference type="AlphaFoldDB" id="A0A6A5W8J4"/>
<evidence type="ECO:0000313" key="1">
    <source>
        <dbReference type="EMBL" id="KAF1997448.1"/>
    </source>
</evidence>
<sequence length="219" mass="24541">MKAPSPASTAVRMGCLISPPLAIRCYVFSPESNLNISPLLRLPGELRNKIFECALGGRTFESDKNINIQGITLCDSNDSELAIRENLLSLPLVSRQVYAEAACIPFAFSLFHYHHLWNFNWCMTIFCSHWQRQAVAALRVKFGGTALIARLPIPELRNYAGLKIITIELSPIGKLNSKQSILKDRSISKYIEDKFRSACGPHVKIVIDDTHLLKMKLEG</sequence>
<keyword evidence="2" id="KW-1185">Reference proteome</keyword>
<evidence type="ECO:0000313" key="2">
    <source>
        <dbReference type="Proteomes" id="UP000799779"/>
    </source>
</evidence>
<dbReference type="OrthoDB" id="5413827at2759"/>
<reference evidence="1" key="1">
    <citation type="journal article" date="2020" name="Stud. Mycol.">
        <title>101 Dothideomycetes genomes: a test case for predicting lifestyles and emergence of pathogens.</title>
        <authorList>
            <person name="Haridas S."/>
            <person name="Albert R."/>
            <person name="Binder M."/>
            <person name="Bloem J."/>
            <person name="Labutti K."/>
            <person name="Salamov A."/>
            <person name="Andreopoulos B."/>
            <person name="Baker S."/>
            <person name="Barry K."/>
            <person name="Bills G."/>
            <person name="Bluhm B."/>
            <person name="Cannon C."/>
            <person name="Castanera R."/>
            <person name="Culley D."/>
            <person name="Daum C."/>
            <person name="Ezra D."/>
            <person name="Gonzalez J."/>
            <person name="Henrissat B."/>
            <person name="Kuo A."/>
            <person name="Liang C."/>
            <person name="Lipzen A."/>
            <person name="Lutzoni F."/>
            <person name="Magnuson J."/>
            <person name="Mondo S."/>
            <person name="Nolan M."/>
            <person name="Ohm R."/>
            <person name="Pangilinan J."/>
            <person name="Park H.-J."/>
            <person name="Ramirez L."/>
            <person name="Alfaro M."/>
            <person name="Sun H."/>
            <person name="Tritt A."/>
            <person name="Yoshinaga Y."/>
            <person name="Zwiers L.-H."/>
            <person name="Turgeon B."/>
            <person name="Goodwin S."/>
            <person name="Spatafora J."/>
            <person name="Crous P."/>
            <person name="Grigoriev I."/>
        </authorList>
    </citation>
    <scope>NUCLEOTIDE SEQUENCE</scope>
    <source>
        <strain evidence="1">CBS 123094</strain>
    </source>
</reference>
<name>A0A6A5W8J4_9PLEO</name>
<dbReference type="EMBL" id="ML977613">
    <property type="protein sequence ID" value="KAF1997448.1"/>
    <property type="molecule type" value="Genomic_DNA"/>
</dbReference>
<protein>
    <submittedName>
        <fullName evidence="1">Uncharacterized protein</fullName>
    </submittedName>
</protein>
<dbReference type="Proteomes" id="UP000799779">
    <property type="component" value="Unassembled WGS sequence"/>
</dbReference>
<accession>A0A6A5W8J4</accession>
<dbReference type="PANTHER" id="PTHR38790:SF4">
    <property type="entry name" value="2EXR DOMAIN-CONTAINING PROTEIN"/>
    <property type="match status" value="1"/>
</dbReference>
<dbReference type="PANTHER" id="PTHR38790">
    <property type="entry name" value="2EXR DOMAIN-CONTAINING PROTEIN-RELATED"/>
    <property type="match status" value="1"/>
</dbReference>
<gene>
    <name evidence="1" type="ORF">P154DRAFT_537130</name>
</gene>
<proteinExistence type="predicted"/>
<organism evidence="1 2">
    <name type="scientific">Amniculicola lignicola CBS 123094</name>
    <dbReference type="NCBI Taxonomy" id="1392246"/>
    <lineage>
        <taxon>Eukaryota</taxon>
        <taxon>Fungi</taxon>
        <taxon>Dikarya</taxon>
        <taxon>Ascomycota</taxon>
        <taxon>Pezizomycotina</taxon>
        <taxon>Dothideomycetes</taxon>
        <taxon>Pleosporomycetidae</taxon>
        <taxon>Pleosporales</taxon>
        <taxon>Amniculicolaceae</taxon>
        <taxon>Amniculicola</taxon>
    </lineage>
</organism>